<reference evidence="1 2" key="1">
    <citation type="journal article" date="2017" name="Environ. Microbiol.">
        <title>Decay of the glycolytic pathway and adaptation to intranuclear parasitism within Enterocytozoonidae microsporidia.</title>
        <authorList>
            <person name="Wiredu Boakye D."/>
            <person name="Jaroenlak P."/>
            <person name="Prachumwat A."/>
            <person name="Williams T.A."/>
            <person name="Bateman K.S."/>
            <person name="Itsathitphaisarn O."/>
            <person name="Sritunyalucksana K."/>
            <person name="Paszkiewicz K.H."/>
            <person name="Moore K.A."/>
            <person name="Stentiford G.D."/>
            <person name="Williams B.A."/>
        </authorList>
    </citation>
    <scope>NUCLEOTIDE SEQUENCE [LARGE SCALE GENOMIC DNA]</scope>
    <source>
        <strain evidence="2">canceri</strain>
    </source>
</reference>
<organism evidence="1 2">
    <name type="scientific">Hepatospora eriocheir</name>
    <dbReference type="NCBI Taxonomy" id="1081669"/>
    <lineage>
        <taxon>Eukaryota</taxon>
        <taxon>Fungi</taxon>
        <taxon>Fungi incertae sedis</taxon>
        <taxon>Microsporidia</taxon>
        <taxon>Hepatosporidae</taxon>
        <taxon>Hepatospora</taxon>
    </lineage>
</organism>
<evidence type="ECO:0000313" key="1">
    <source>
        <dbReference type="EMBL" id="ORD99409.1"/>
    </source>
</evidence>
<dbReference type="EMBL" id="LTAI01000202">
    <property type="protein sequence ID" value="ORD99409.1"/>
    <property type="molecule type" value="Genomic_DNA"/>
</dbReference>
<accession>A0A1X0QI24</accession>
<gene>
    <name evidence="1" type="ORF">A0H76_909</name>
</gene>
<dbReference type="VEuPathDB" id="MicrosporidiaDB:HERIO_577"/>
<evidence type="ECO:0000313" key="2">
    <source>
        <dbReference type="Proteomes" id="UP000192501"/>
    </source>
</evidence>
<sequence length="177" mass="20981">MNYQLLYKIIKLIFASTNSSESQENTLLQNKEKRFALLGDLLMKFLFKYDHIDILVFEDLNESFLLLENYTMMFSNDDLKFIHKECEKISIDSYDTKKIVEFFKFKTEINTLEEFELYALILKGFVDNFVDLLTDVNVQLSEIRNEKFYENATLALILKDLPVSFSSIKINFFKNLI</sequence>
<comment type="caution">
    <text evidence="1">The sequence shown here is derived from an EMBL/GenBank/DDBJ whole genome shotgun (WGS) entry which is preliminary data.</text>
</comment>
<protein>
    <submittedName>
        <fullName evidence="1">Uncharacterized protein</fullName>
    </submittedName>
</protein>
<dbReference type="AlphaFoldDB" id="A0A1X0QI24"/>
<name>A0A1X0QI24_9MICR</name>
<dbReference type="VEuPathDB" id="MicrosporidiaDB:A0H76_909"/>
<dbReference type="Proteomes" id="UP000192501">
    <property type="component" value="Unassembled WGS sequence"/>
</dbReference>
<proteinExistence type="predicted"/>